<gene>
    <name evidence="4" type="ORF">GWK09_09440</name>
</gene>
<dbReference type="SUPFAM" id="SSF49764">
    <property type="entry name" value="HSP20-like chaperones"/>
    <property type="match status" value="1"/>
</dbReference>
<dbReference type="PROSITE" id="PS01031">
    <property type="entry name" value="SHSP"/>
    <property type="match status" value="1"/>
</dbReference>
<name>A0A6P0UG31_9FLAO</name>
<dbReference type="AlphaFoldDB" id="A0A6P0UG31"/>
<dbReference type="EMBL" id="JAABOP010000002">
    <property type="protein sequence ID" value="NER10738.1"/>
    <property type="molecule type" value="Genomic_DNA"/>
</dbReference>
<comment type="caution">
    <text evidence="4">The sequence shown here is derived from an EMBL/GenBank/DDBJ whole genome shotgun (WGS) entry which is preliminary data.</text>
</comment>
<accession>A0A6P0UG31</accession>
<evidence type="ECO:0000313" key="4">
    <source>
        <dbReference type="EMBL" id="NER10738.1"/>
    </source>
</evidence>
<dbReference type="InterPro" id="IPR031107">
    <property type="entry name" value="Small_HSP"/>
</dbReference>
<dbReference type="Proteomes" id="UP000468443">
    <property type="component" value="Unassembled WGS sequence"/>
</dbReference>
<organism evidence="4 5">
    <name type="scientific">Muriicola jejuensis</name>
    <dbReference type="NCBI Taxonomy" id="504488"/>
    <lineage>
        <taxon>Bacteria</taxon>
        <taxon>Pseudomonadati</taxon>
        <taxon>Bacteroidota</taxon>
        <taxon>Flavobacteriia</taxon>
        <taxon>Flavobacteriales</taxon>
        <taxon>Flavobacteriaceae</taxon>
        <taxon>Muriicola</taxon>
    </lineage>
</organism>
<dbReference type="InterPro" id="IPR002068">
    <property type="entry name" value="A-crystallin/Hsp20_dom"/>
</dbReference>
<dbReference type="RefSeq" id="WP_163693048.1">
    <property type="nucleotide sequence ID" value="NZ_FXTW01000002.1"/>
</dbReference>
<dbReference type="Gene3D" id="2.60.40.790">
    <property type="match status" value="1"/>
</dbReference>
<dbReference type="CDD" id="cd06464">
    <property type="entry name" value="ACD_sHsps-like"/>
    <property type="match status" value="1"/>
</dbReference>
<dbReference type="PANTHER" id="PTHR11527">
    <property type="entry name" value="HEAT-SHOCK PROTEIN 20 FAMILY MEMBER"/>
    <property type="match status" value="1"/>
</dbReference>
<protein>
    <submittedName>
        <fullName evidence="4">Hsp20 family protein</fullName>
    </submittedName>
</protein>
<keyword evidence="5" id="KW-1185">Reference proteome</keyword>
<evidence type="ECO:0000259" key="3">
    <source>
        <dbReference type="PROSITE" id="PS01031"/>
    </source>
</evidence>
<comment type="similarity">
    <text evidence="1 2">Belongs to the small heat shock protein (HSP20) family.</text>
</comment>
<reference evidence="4 5" key="1">
    <citation type="submission" date="2020-01" db="EMBL/GenBank/DDBJ databases">
        <title>Muriicola jejuensis KCTC 22299.</title>
        <authorList>
            <person name="Wang G."/>
        </authorList>
    </citation>
    <scope>NUCLEOTIDE SEQUENCE [LARGE SCALE GENOMIC DNA]</scope>
    <source>
        <strain evidence="4 5">KCTC 22299</strain>
    </source>
</reference>
<dbReference type="Pfam" id="PF00011">
    <property type="entry name" value="HSP20"/>
    <property type="match status" value="1"/>
</dbReference>
<feature type="domain" description="SHSP" evidence="3">
    <location>
        <begin position="28"/>
        <end position="142"/>
    </location>
</feature>
<dbReference type="InterPro" id="IPR008978">
    <property type="entry name" value="HSP20-like_chaperone"/>
</dbReference>
<evidence type="ECO:0000313" key="5">
    <source>
        <dbReference type="Proteomes" id="UP000468443"/>
    </source>
</evidence>
<proteinExistence type="inferred from homology"/>
<evidence type="ECO:0000256" key="2">
    <source>
        <dbReference type="RuleBase" id="RU003616"/>
    </source>
</evidence>
<evidence type="ECO:0000256" key="1">
    <source>
        <dbReference type="PROSITE-ProRule" id="PRU00285"/>
    </source>
</evidence>
<sequence length="142" mass="16419">MSIITRNTGMFPTLMNEFFKPDWFGGSENYVSTLPAVNIKEDDMGFHLELAIPGKNKNDFNVEVDKDVLTISMESKTEDEKKEDNYTRREFSYSSFRRSFTLPDTVNSDKIKASYKEGILHLELPKKEEALPKPKRMIEIGK</sequence>